<organism evidence="24 25">
    <name type="scientific">Mugilogobius chulae</name>
    <name type="common">yellowstripe goby</name>
    <dbReference type="NCBI Taxonomy" id="88201"/>
    <lineage>
        <taxon>Eukaryota</taxon>
        <taxon>Metazoa</taxon>
        <taxon>Chordata</taxon>
        <taxon>Craniata</taxon>
        <taxon>Vertebrata</taxon>
        <taxon>Euteleostomi</taxon>
        <taxon>Actinopterygii</taxon>
        <taxon>Neopterygii</taxon>
        <taxon>Teleostei</taxon>
        <taxon>Neoteleostei</taxon>
        <taxon>Acanthomorphata</taxon>
        <taxon>Gobiaria</taxon>
        <taxon>Gobiiformes</taxon>
        <taxon>Gobioidei</taxon>
        <taxon>Gobiidae</taxon>
        <taxon>Gobionellinae</taxon>
        <taxon>Mugilogobius</taxon>
    </lineage>
</organism>
<sequence>MSPILRFLAGSGHSLRLFQFTHSKFSQLLVGLDHTGDQNYSGQVIFSYQQTGLTLALFSEKDCTGSNVINGTFGQDDMHASSSSCAQSVWGDGTEVRTSITKPSTNGQPRSNQTPQSKAKHMVAFMRSTIAAPAQWAGCGSSEAFRAVPHALGACAEVDSMTEAVAGQNFLLGCISCKRREEVSAWTTVDWHFRPTGEQEYRHIFHYEHPTADILHEDFSGRLEWHGTQHEDIQIGAIYLSNVTFNDTGTYLCTFHRTLHLPVMNEEVTVEKEVELTVVAVANRELTAVISEIMMFVLIVVLQLWLIIVLVYCYKKISADHERREAKKALRAQEQALLESKDNCDGDAAALCLNNTNQPQNYTTQHALPQQSERRAESSGFMYSLVMVGMFSFFTFGIMLSYIRSKKTENSTDPYHQYIAFDWSKVMSPTSAVAQLLRGVTRGNAATNKDSIVICNPANQEQIQE</sequence>
<evidence type="ECO:0000259" key="23">
    <source>
        <dbReference type="PROSITE" id="PS50835"/>
    </source>
</evidence>
<keyword evidence="5" id="KW-0894">Sodium channel</keyword>
<dbReference type="GO" id="GO:0005249">
    <property type="term" value="F:voltage-gated potassium channel activity"/>
    <property type="evidence" value="ECO:0007669"/>
    <property type="project" value="InterPro"/>
</dbReference>
<dbReference type="GO" id="GO:0044325">
    <property type="term" value="F:transmembrane transporter binding"/>
    <property type="evidence" value="ECO:0007669"/>
    <property type="project" value="TreeGrafter"/>
</dbReference>
<comment type="similarity">
    <text evidence="2">Belongs to the potassium channel KCNE family.</text>
</comment>
<feature type="compositionally biased region" description="Polar residues" evidence="21">
    <location>
        <begin position="97"/>
        <end position="117"/>
    </location>
</feature>
<keyword evidence="11" id="KW-0915">Sodium</keyword>
<gene>
    <name evidence="24" type="ORF">WMY93_026595</name>
</gene>
<feature type="transmembrane region" description="Helical" evidence="22">
    <location>
        <begin position="293"/>
        <end position="314"/>
    </location>
</feature>
<dbReference type="Gene3D" id="2.60.40.10">
    <property type="entry name" value="Immunoglobulins"/>
    <property type="match status" value="1"/>
</dbReference>
<evidence type="ECO:0000256" key="20">
    <source>
        <dbReference type="ARBA" id="ARBA00049669"/>
    </source>
</evidence>
<accession>A0AAW0MZH4</accession>
<keyword evidence="9" id="KW-0851">Voltage-gated channel</keyword>
<dbReference type="InterPro" id="IPR027098">
    <property type="entry name" value="Na_channel_b1/b3"/>
</dbReference>
<keyword evidence="4" id="KW-0813">Transport</keyword>
<dbReference type="EMBL" id="JBBPFD010000019">
    <property type="protein sequence ID" value="KAK7886974.1"/>
    <property type="molecule type" value="Genomic_DNA"/>
</dbReference>
<evidence type="ECO:0000256" key="17">
    <source>
        <dbReference type="ARBA" id="ARBA00023303"/>
    </source>
</evidence>
<evidence type="ECO:0000256" key="19">
    <source>
        <dbReference type="ARBA" id="ARBA00044530"/>
    </source>
</evidence>
<keyword evidence="18" id="KW-0393">Immunoglobulin domain</keyword>
<evidence type="ECO:0000313" key="24">
    <source>
        <dbReference type="EMBL" id="KAK7886974.1"/>
    </source>
</evidence>
<reference evidence="25" key="1">
    <citation type="submission" date="2024-04" db="EMBL/GenBank/DDBJ databases">
        <title>Salinicola lusitanus LLJ914,a marine bacterium isolated from the Okinawa Trough.</title>
        <authorList>
            <person name="Li J."/>
        </authorList>
    </citation>
    <scope>NUCLEOTIDE SEQUENCE [LARGE SCALE GENOMIC DNA]</scope>
</reference>
<keyword evidence="17" id="KW-0407">Ion channel</keyword>
<dbReference type="GO" id="GO:0005272">
    <property type="term" value="F:sodium channel activity"/>
    <property type="evidence" value="ECO:0007669"/>
    <property type="project" value="UniProtKB-KW"/>
</dbReference>
<dbReference type="GO" id="GO:0086091">
    <property type="term" value="P:regulation of heart rate by cardiac conduction"/>
    <property type="evidence" value="ECO:0007669"/>
    <property type="project" value="TreeGrafter"/>
</dbReference>
<protein>
    <recommendedName>
        <fullName evidence="19">Sodium channel regulatory subunit beta-3</fullName>
    </recommendedName>
</protein>
<keyword evidence="25" id="KW-1185">Reference proteome</keyword>
<dbReference type="GO" id="GO:0001518">
    <property type="term" value="C:voltage-gated sodium channel complex"/>
    <property type="evidence" value="ECO:0007669"/>
    <property type="project" value="InterPro"/>
</dbReference>
<evidence type="ECO:0000256" key="6">
    <source>
        <dbReference type="ARBA" id="ARBA00022475"/>
    </source>
</evidence>
<evidence type="ECO:0000256" key="22">
    <source>
        <dbReference type="SAM" id="Phobius"/>
    </source>
</evidence>
<dbReference type="GO" id="GO:0019871">
    <property type="term" value="F:sodium channel inhibitor activity"/>
    <property type="evidence" value="ECO:0007669"/>
    <property type="project" value="TreeGrafter"/>
</dbReference>
<dbReference type="InterPro" id="IPR000369">
    <property type="entry name" value="K_chnl_KCNE"/>
</dbReference>
<evidence type="ECO:0000256" key="8">
    <source>
        <dbReference type="ARBA" id="ARBA00022729"/>
    </source>
</evidence>
<name>A0AAW0MZH4_9GOBI</name>
<evidence type="ECO:0000256" key="18">
    <source>
        <dbReference type="ARBA" id="ARBA00023319"/>
    </source>
</evidence>
<evidence type="ECO:0000256" key="21">
    <source>
        <dbReference type="SAM" id="MobiDB-lite"/>
    </source>
</evidence>
<evidence type="ECO:0000256" key="13">
    <source>
        <dbReference type="ARBA" id="ARBA00023136"/>
    </source>
</evidence>
<evidence type="ECO:0000313" key="25">
    <source>
        <dbReference type="Proteomes" id="UP001460270"/>
    </source>
</evidence>
<dbReference type="SUPFAM" id="SSF48726">
    <property type="entry name" value="Immunoglobulin"/>
    <property type="match status" value="1"/>
</dbReference>
<feature type="region of interest" description="Disordered" evidence="21">
    <location>
        <begin position="97"/>
        <end position="118"/>
    </location>
</feature>
<evidence type="ECO:0000256" key="1">
    <source>
        <dbReference type="ARBA" id="ARBA00004251"/>
    </source>
</evidence>
<dbReference type="PANTHER" id="PTHR10546">
    <property type="entry name" value="SODIUM CHANNEL SUBUNIT BETA-1 AND 3"/>
    <property type="match status" value="1"/>
</dbReference>
<evidence type="ECO:0000256" key="2">
    <source>
        <dbReference type="ARBA" id="ARBA00005688"/>
    </source>
</evidence>
<dbReference type="GO" id="GO:0086002">
    <property type="term" value="P:cardiac muscle cell action potential involved in contraction"/>
    <property type="evidence" value="ECO:0007669"/>
    <property type="project" value="TreeGrafter"/>
</dbReference>
<evidence type="ECO:0000256" key="3">
    <source>
        <dbReference type="ARBA" id="ARBA00010404"/>
    </source>
</evidence>
<keyword evidence="6" id="KW-1003">Cell membrane</keyword>
<evidence type="ECO:0000256" key="7">
    <source>
        <dbReference type="ARBA" id="ARBA00022692"/>
    </source>
</evidence>
<dbReference type="AlphaFoldDB" id="A0AAW0MZH4"/>
<comment type="subcellular location">
    <subcellularLocation>
        <location evidence="1">Cell membrane</location>
        <topology evidence="1">Single-pass type I membrane protein</topology>
    </subcellularLocation>
</comment>
<dbReference type="PROSITE" id="PS50835">
    <property type="entry name" value="IG_LIKE"/>
    <property type="match status" value="1"/>
</dbReference>
<keyword evidence="10 22" id="KW-1133">Transmembrane helix</keyword>
<evidence type="ECO:0000256" key="10">
    <source>
        <dbReference type="ARBA" id="ARBA00022989"/>
    </source>
</evidence>
<evidence type="ECO:0000256" key="9">
    <source>
        <dbReference type="ARBA" id="ARBA00022882"/>
    </source>
</evidence>
<dbReference type="InterPro" id="IPR036179">
    <property type="entry name" value="Ig-like_dom_sf"/>
</dbReference>
<comment type="subunit">
    <text evidence="20">A voltage-gated sodium (Nav) channel consists of an ion-conducting pore-forming alpha subunit functional on its own that is regulated by one or more beta subunits. Forms homodimers and homotrimers. SCN3B is non-covalently associated with alpha subunits and induces the formation of alpha subunit oligomers, including trimers. Interacts with SCN5A/Nav1.5; regulatory subunit of SCN5A/Nav1.5. Interacts with SCN7A/Nav2.1; probable regulatory subunit of SCN7A/Nav2.1. Interacts with SCN10A; regulatory subunit of SCN10A/Nav1.8. Interacts with NFASC; probably involved in targeting the sodium channels to the nodes of Ranvier.</text>
</comment>
<evidence type="ECO:0000256" key="16">
    <source>
        <dbReference type="ARBA" id="ARBA00023201"/>
    </source>
</evidence>
<dbReference type="Pfam" id="PF02060">
    <property type="entry name" value="ISK_Channel"/>
    <property type="match status" value="1"/>
</dbReference>
<proteinExistence type="inferred from homology"/>
<comment type="caution">
    <text evidence="24">The sequence shown here is derived from an EMBL/GenBank/DDBJ whole genome shotgun (WGS) entry which is preliminary data.</text>
</comment>
<evidence type="ECO:0000256" key="15">
    <source>
        <dbReference type="ARBA" id="ARBA00023180"/>
    </source>
</evidence>
<dbReference type="FunFam" id="2.60.40.10:FF:000375">
    <property type="entry name" value="Sodium channel beta 1 subunit"/>
    <property type="match status" value="1"/>
</dbReference>
<keyword evidence="14" id="KW-1015">Disulfide bond</keyword>
<feature type="transmembrane region" description="Helical" evidence="22">
    <location>
        <begin position="381"/>
        <end position="403"/>
    </location>
</feature>
<dbReference type="InterPro" id="IPR013783">
    <property type="entry name" value="Ig-like_fold"/>
</dbReference>
<dbReference type="Pfam" id="PF07686">
    <property type="entry name" value="V-set"/>
    <property type="match status" value="1"/>
</dbReference>
<evidence type="ECO:0000256" key="12">
    <source>
        <dbReference type="ARBA" id="ARBA00023065"/>
    </source>
</evidence>
<keyword evidence="7 22" id="KW-0812">Transmembrane</keyword>
<dbReference type="Proteomes" id="UP001460270">
    <property type="component" value="Unassembled WGS sequence"/>
</dbReference>
<comment type="similarity">
    <text evidence="3">Belongs to the sodium channel auxiliary subunit SCN3B (TC 8.A.17) family.</text>
</comment>
<dbReference type="InterPro" id="IPR013106">
    <property type="entry name" value="Ig_V-set"/>
</dbReference>
<keyword evidence="8" id="KW-0732">Signal</keyword>
<keyword evidence="13 22" id="KW-0472">Membrane</keyword>
<evidence type="ECO:0000256" key="5">
    <source>
        <dbReference type="ARBA" id="ARBA00022461"/>
    </source>
</evidence>
<evidence type="ECO:0000256" key="11">
    <source>
        <dbReference type="ARBA" id="ARBA00023053"/>
    </source>
</evidence>
<keyword evidence="15" id="KW-0325">Glycoprotein</keyword>
<dbReference type="InterPro" id="IPR007110">
    <property type="entry name" value="Ig-like_dom"/>
</dbReference>
<dbReference type="PANTHER" id="PTHR10546:SF4">
    <property type="entry name" value="SODIUM CHANNEL SUBUNIT BETA-3"/>
    <property type="match status" value="1"/>
</dbReference>
<evidence type="ECO:0000256" key="4">
    <source>
        <dbReference type="ARBA" id="ARBA00022448"/>
    </source>
</evidence>
<keyword evidence="12" id="KW-0406">Ion transport</keyword>
<evidence type="ECO:0000256" key="14">
    <source>
        <dbReference type="ARBA" id="ARBA00023157"/>
    </source>
</evidence>
<keyword evidence="16" id="KW-0739">Sodium transport</keyword>
<feature type="domain" description="Ig-like" evidence="23">
    <location>
        <begin position="149"/>
        <end position="269"/>
    </location>
</feature>